<accession>V3ZIQ0</accession>
<dbReference type="CTD" id="20244585"/>
<dbReference type="AlphaFoldDB" id="V3ZIQ0"/>
<dbReference type="EMBL" id="KB203566">
    <property type="protein sequence ID" value="ESO84107.1"/>
    <property type="molecule type" value="Genomic_DNA"/>
</dbReference>
<dbReference type="OMA" id="MSWDGAG"/>
<dbReference type="PANTHER" id="PTHR13318">
    <property type="entry name" value="PARTNER OF PAIRED, ISOFORM B-RELATED"/>
    <property type="match status" value="1"/>
</dbReference>
<feature type="domain" description="F-box/LRR-repeat protein 15-like leucin rich repeat" evidence="1">
    <location>
        <begin position="108"/>
        <end position="249"/>
    </location>
</feature>
<reference evidence="2 3" key="1">
    <citation type="journal article" date="2013" name="Nature">
        <title>Insights into bilaterian evolution from three spiralian genomes.</title>
        <authorList>
            <person name="Simakov O."/>
            <person name="Marletaz F."/>
            <person name="Cho S.J."/>
            <person name="Edsinger-Gonzales E."/>
            <person name="Havlak P."/>
            <person name="Hellsten U."/>
            <person name="Kuo D.H."/>
            <person name="Larsson T."/>
            <person name="Lv J."/>
            <person name="Arendt D."/>
            <person name="Savage R."/>
            <person name="Osoegawa K."/>
            <person name="de Jong P."/>
            <person name="Grimwood J."/>
            <person name="Chapman J.A."/>
            <person name="Shapiro H."/>
            <person name="Aerts A."/>
            <person name="Otillar R.P."/>
            <person name="Terry A.Y."/>
            <person name="Boore J.L."/>
            <person name="Grigoriev I.V."/>
            <person name="Lindberg D.R."/>
            <person name="Seaver E.C."/>
            <person name="Weisblat D.A."/>
            <person name="Putnam N.H."/>
            <person name="Rokhsar D.S."/>
        </authorList>
    </citation>
    <scope>NUCLEOTIDE SEQUENCE [LARGE SCALE GENOMIC DNA]</scope>
</reference>
<dbReference type="GO" id="GO:0019005">
    <property type="term" value="C:SCF ubiquitin ligase complex"/>
    <property type="evidence" value="ECO:0007669"/>
    <property type="project" value="TreeGrafter"/>
</dbReference>
<dbReference type="KEGG" id="lgi:LOTGIDRAFT_184154"/>
<dbReference type="Proteomes" id="UP000030746">
    <property type="component" value="Unassembled WGS sequence"/>
</dbReference>
<dbReference type="GeneID" id="20244585"/>
<dbReference type="OrthoDB" id="10257471at2759"/>
<dbReference type="STRING" id="225164.V3ZIQ0"/>
<dbReference type="RefSeq" id="XP_009065234.1">
    <property type="nucleotide sequence ID" value="XM_009066986.1"/>
</dbReference>
<dbReference type="SUPFAM" id="SSF52047">
    <property type="entry name" value="RNI-like"/>
    <property type="match status" value="1"/>
</dbReference>
<evidence type="ECO:0000313" key="2">
    <source>
        <dbReference type="EMBL" id="ESO84107.1"/>
    </source>
</evidence>
<dbReference type="InterPro" id="IPR057207">
    <property type="entry name" value="FBXL15_LRR"/>
</dbReference>
<dbReference type="InterPro" id="IPR032675">
    <property type="entry name" value="LRR_dom_sf"/>
</dbReference>
<dbReference type="Gene3D" id="3.80.10.10">
    <property type="entry name" value="Ribonuclease Inhibitor"/>
    <property type="match status" value="1"/>
</dbReference>
<dbReference type="GO" id="GO:0031146">
    <property type="term" value="P:SCF-dependent proteasomal ubiquitin-dependent protein catabolic process"/>
    <property type="evidence" value="ECO:0007669"/>
    <property type="project" value="TreeGrafter"/>
</dbReference>
<proteinExistence type="predicted"/>
<dbReference type="Pfam" id="PF25372">
    <property type="entry name" value="DUF7885"/>
    <property type="match status" value="1"/>
</dbReference>
<organism evidence="2 3">
    <name type="scientific">Lottia gigantea</name>
    <name type="common">Giant owl limpet</name>
    <dbReference type="NCBI Taxonomy" id="225164"/>
    <lineage>
        <taxon>Eukaryota</taxon>
        <taxon>Metazoa</taxon>
        <taxon>Spiralia</taxon>
        <taxon>Lophotrochozoa</taxon>
        <taxon>Mollusca</taxon>
        <taxon>Gastropoda</taxon>
        <taxon>Patellogastropoda</taxon>
        <taxon>Lottioidea</taxon>
        <taxon>Lottiidae</taxon>
        <taxon>Lottia</taxon>
    </lineage>
</organism>
<protein>
    <recommendedName>
        <fullName evidence="1">F-box/LRR-repeat protein 15-like leucin rich repeat domain-containing protein</fullName>
    </recommendedName>
</protein>
<sequence>MTFEMAYNDSVATLFTISSRAVVHDLDKHGNGIKNMSSHIKDECLKLMSRRGLLTDNNIELIIHNRIRKIEMNLCENISDEGLFKLGKCPNLVKIDINAPNPEIRCGITSQGIMNLARSCPYLQIVFLRKCSNVTDDGVIALAENCPRLRHLNLRGCTQLTDKSVIAIGEHLSFISSLNISMTQVTDDGIFKLVSGNCNQTIKELDISNCIALTDEAVEAVTQSCSLVSILIFHGCPKMTEQARLALEDKEGPQMKHVTWTIY</sequence>
<name>V3ZIQ0_LOTGI</name>
<dbReference type="HOGENOM" id="CLU_087966_0_0_1"/>
<evidence type="ECO:0000313" key="3">
    <source>
        <dbReference type="Proteomes" id="UP000030746"/>
    </source>
</evidence>
<evidence type="ECO:0000259" key="1">
    <source>
        <dbReference type="Pfam" id="PF25372"/>
    </source>
</evidence>
<dbReference type="PANTHER" id="PTHR13318:SF190">
    <property type="entry name" value="PARTNER OF PAIRED, ISOFORM B"/>
    <property type="match status" value="1"/>
</dbReference>
<dbReference type="SMART" id="SM00367">
    <property type="entry name" value="LRR_CC"/>
    <property type="match status" value="5"/>
</dbReference>
<gene>
    <name evidence="2" type="ORF">LOTGIDRAFT_184154</name>
</gene>
<dbReference type="InterPro" id="IPR006553">
    <property type="entry name" value="Leu-rich_rpt_Cys-con_subtyp"/>
</dbReference>
<keyword evidence="3" id="KW-1185">Reference proteome</keyword>